<name>A0A9P6EVS9_9FUNG</name>
<feature type="compositionally biased region" description="Acidic residues" evidence="1">
    <location>
        <begin position="1"/>
        <end position="11"/>
    </location>
</feature>
<feature type="region of interest" description="Disordered" evidence="1">
    <location>
        <begin position="1"/>
        <end position="33"/>
    </location>
</feature>
<gene>
    <name evidence="2" type="ORF">EC957_000491</name>
</gene>
<feature type="region of interest" description="Disordered" evidence="1">
    <location>
        <begin position="101"/>
        <end position="121"/>
    </location>
</feature>
<evidence type="ECO:0000256" key="1">
    <source>
        <dbReference type="SAM" id="MobiDB-lite"/>
    </source>
</evidence>
<reference evidence="2" key="1">
    <citation type="journal article" date="2020" name="Fungal Divers.">
        <title>Resolving the Mortierellaceae phylogeny through synthesis of multi-gene phylogenetics and phylogenomics.</title>
        <authorList>
            <person name="Vandepol N."/>
            <person name="Liber J."/>
            <person name="Desiro A."/>
            <person name="Na H."/>
            <person name="Kennedy M."/>
            <person name="Barry K."/>
            <person name="Grigoriev I.V."/>
            <person name="Miller A.N."/>
            <person name="O'Donnell K."/>
            <person name="Stajich J.E."/>
            <person name="Bonito G."/>
        </authorList>
    </citation>
    <scope>NUCLEOTIDE SEQUENCE</scope>
    <source>
        <strain evidence="2">NRRL 2591</strain>
    </source>
</reference>
<sequence>MPPVIELDDPENASVGLPPSAAATAPGPSTPGRPIWTWDWDLPRLTHLTLTGEIAYRFQFKMLQGTPNLVQLNADIRPTTGIHKRTLGVKEFLQKTQEMQTMGGAQDNDDDNSNNSESSKDNILGMQSKYIQLPVLRTLTLRGTWVLDTEVLESLCRM</sequence>
<keyword evidence="3" id="KW-1185">Reference proteome</keyword>
<comment type="caution">
    <text evidence="2">The sequence shown here is derived from an EMBL/GenBank/DDBJ whole genome shotgun (WGS) entry which is preliminary data.</text>
</comment>
<feature type="compositionally biased region" description="Low complexity" evidence="1">
    <location>
        <begin position="18"/>
        <end position="32"/>
    </location>
</feature>
<dbReference type="AlphaFoldDB" id="A0A9P6EVS9"/>
<accession>A0A9P6EVS9</accession>
<protein>
    <submittedName>
        <fullName evidence="2">Uncharacterized protein</fullName>
    </submittedName>
</protein>
<dbReference type="Proteomes" id="UP000723463">
    <property type="component" value="Unassembled WGS sequence"/>
</dbReference>
<feature type="non-terminal residue" evidence="2">
    <location>
        <position position="158"/>
    </location>
</feature>
<evidence type="ECO:0000313" key="3">
    <source>
        <dbReference type="Proteomes" id="UP000723463"/>
    </source>
</evidence>
<evidence type="ECO:0000313" key="2">
    <source>
        <dbReference type="EMBL" id="KAF9536075.1"/>
    </source>
</evidence>
<proteinExistence type="predicted"/>
<dbReference type="EMBL" id="JAAAXW010001059">
    <property type="protein sequence ID" value="KAF9536075.1"/>
    <property type="molecule type" value="Genomic_DNA"/>
</dbReference>
<organism evidence="2 3">
    <name type="scientific">Mortierella hygrophila</name>
    <dbReference type="NCBI Taxonomy" id="979708"/>
    <lineage>
        <taxon>Eukaryota</taxon>
        <taxon>Fungi</taxon>
        <taxon>Fungi incertae sedis</taxon>
        <taxon>Mucoromycota</taxon>
        <taxon>Mortierellomycotina</taxon>
        <taxon>Mortierellomycetes</taxon>
        <taxon>Mortierellales</taxon>
        <taxon>Mortierellaceae</taxon>
        <taxon>Mortierella</taxon>
    </lineage>
</organism>